<dbReference type="PANTHER" id="PTHR37984">
    <property type="entry name" value="PROTEIN CBG26694"/>
    <property type="match status" value="1"/>
</dbReference>
<evidence type="ECO:0000313" key="1">
    <source>
        <dbReference type="EMBL" id="KAK9708232.1"/>
    </source>
</evidence>
<dbReference type="EMBL" id="JASPKY010000334">
    <property type="protein sequence ID" value="KAK9708232.1"/>
    <property type="molecule type" value="Genomic_DNA"/>
</dbReference>
<gene>
    <name evidence="1" type="ORF">QE152_g27357</name>
</gene>
<organism evidence="1 2">
    <name type="scientific">Popillia japonica</name>
    <name type="common">Japanese beetle</name>
    <dbReference type="NCBI Taxonomy" id="7064"/>
    <lineage>
        <taxon>Eukaryota</taxon>
        <taxon>Metazoa</taxon>
        <taxon>Ecdysozoa</taxon>
        <taxon>Arthropoda</taxon>
        <taxon>Hexapoda</taxon>
        <taxon>Insecta</taxon>
        <taxon>Pterygota</taxon>
        <taxon>Neoptera</taxon>
        <taxon>Endopterygota</taxon>
        <taxon>Coleoptera</taxon>
        <taxon>Polyphaga</taxon>
        <taxon>Scarabaeiformia</taxon>
        <taxon>Scarabaeidae</taxon>
        <taxon>Rutelinae</taxon>
        <taxon>Popillia</taxon>
    </lineage>
</organism>
<name>A0AAW1JW07_POPJA</name>
<proteinExistence type="predicted"/>
<dbReference type="InterPro" id="IPR043128">
    <property type="entry name" value="Rev_trsase/Diguanyl_cyclase"/>
</dbReference>
<dbReference type="InterPro" id="IPR050951">
    <property type="entry name" value="Retrovirus_Pol_polyprotein"/>
</dbReference>
<protein>
    <submittedName>
        <fullName evidence="1">Uncharacterized protein</fullName>
    </submittedName>
</protein>
<sequence>MVLRPIPFAIKLKVVQEINRLVSLGILTPVDYSKWATPVVPVIKKDGSVRLCGDFKITINPVVEVGSVRLCGDFKITINPVVEVDQYLLPRIEELFYKLQGGQQFTKVDQVKHISKFV</sequence>
<comment type="caution">
    <text evidence="1">The sequence shown here is derived from an EMBL/GenBank/DDBJ whole genome shotgun (WGS) entry which is preliminary data.</text>
</comment>
<evidence type="ECO:0000313" key="2">
    <source>
        <dbReference type="Proteomes" id="UP001458880"/>
    </source>
</evidence>
<dbReference type="Gene3D" id="3.10.10.10">
    <property type="entry name" value="HIV Type 1 Reverse Transcriptase, subunit A, domain 1"/>
    <property type="match status" value="2"/>
</dbReference>
<accession>A0AAW1JW07</accession>
<dbReference type="GO" id="GO:0071897">
    <property type="term" value="P:DNA biosynthetic process"/>
    <property type="evidence" value="ECO:0007669"/>
    <property type="project" value="UniProtKB-ARBA"/>
</dbReference>
<dbReference type="Gene3D" id="3.30.70.270">
    <property type="match status" value="1"/>
</dbReference>
<keyword evidence="2" id="KW-1185">Reference proteome</keyword>
<dbReference type="SUPFAM" id="SSF56672">
    <property type="entry name" value="DNA/RNA polymerases"/>
    <property type="match status" value="1"/>
</dbReference>
<dbReference type="Proteomes" id="UP001458880">
    <property type="component" value="Unassembled WGS sequence"/>
</dbReference>
<reference evidence="1 2" key="1">
    <citation type="journal article" date="2024" name="BMC Genomics">
        <title>De novo assembly and annotation of Popillia japonica's genome with initial clues to its potential as an invasive pest.</title>
        <authorList>
            <person name="Cucini C."/>
            <person name="Boschi S."/>
            <person name="Funari R."/>
            <person name="Cardaioli E."/>
            <person name="Iannotti N."/>
            <person name="Marturano G."/>
            <person name="Paoli F."/>
            <person name="Bruttini M."/>
            <person name="Carapelli A."/>
            <person name="Frati F."/>
            <person name="Nardi F."/>
        </authorList>
    </citation>
    <scope>NUCLEOTIDE SEQUENCE [LARGE SCALE GENOMIC DNA]</scope>
    <source>
        <strain evidence="1">DMR45628</strain>
    </source>
</reference>
<dbReference type="AlphaFoldDB" id="A0AAW1JW07"/>
<dbReference type="PANTHER" id="PTHR37984:SF13">
    <property type="entry name" value="RIBONUCLEASE H"/>
    <property type="match status" value="1"/>
</dbReference>
<dbReference type="InterPro" id="IPR043502">
    <property type="entry name" value="DNA/RNA_pol_sf"/>
</dbReference>